<accession>F8RC10</accession>
<proteinExistence type="predicted"/>
<dbReference type="GO" id="GO:0016757">
    <property type="term" value="F:glycosyltransferase activity"/>
    <property type="evidence" value="ECO:0007669"/>
    <property type="project" value="InterPro"/>
</dbReference>
<dbReference type="InterPro" id="IPR001296">
    <property type="entry name" value="Glyco_trans_1"/>
</dbReference>
<dbReference type="Pfam" id="PF00534">
    <property type="entry name" value="Glycos_transf_1"/>
    <property type="match status" value="1"/>
</dbReference>
<dbReference type="Gene3D" id="3.40.50.2000">
    <property type="entry name" value="Glycogen Phosphorylase B"/>
    <property type="match status" value="2"/>
</dbReference>
<dbReference type="CDD" id="cd03801">
    <property type="entry name" value="GT4_PimA-like"/>
    <property type="match status" value="1"/>
</dbReference>
<dbReference type="PANTHER" id="PTHR12526">
    <property type="entry name" value="GLYCOSYLTRANSFERASE"/>
    <property type="match status" value="1"/>
</dbReference>
<protein>
    <submittedName>
        <fullName evidence="2">WpaB</fullName>
    </submittedName>
</protein>
<evidence type="ECO:0000313" key="2">
    <source>
        <dbReference type="EMBL" id="AEB61517.1"/>
    </source>
</evidence>
<dbReference type="EMBL" id="HM583640">
    <property type="protein sequence ID" value="AEB61517.1"/>
    <property type="molecule type" value="Genomic_DNA"/>
</dbReference>
<organism evidence="2">
    <name type="scientific">Providencia alcalifaciens</name>
    <dbReference type="NCBI Taxonomy" id="126385"/>
    <lineage>
        <taxon>Bacteria</taxon>
        <taxon>Pseudomonadati</taxon>
        <taxon>Pseudomonadota</taxon>
        <taxon>Gammaproteobacteria</taxon>
        <taxon>Enterobacterales</taxon>
        <taxon>Morganellaceae</taxon>
        <taxon>Providencia</taxon>
    </lineage>
</organism>
<feature type="domain" description="Glycosyl transferase family 1" evidence="1">
    <location>
        <begin position="215"/>
        <end position="372"/>
    </location>
</feature>
<reference evidence="2" key="1">
    <citation type="journal article" date="2012" name="FEMS Immunol. Med. Microbiol.">
        <title>Structural, serological, and genetic characterization of the O-antigen of Providencia alcalifaciens O40.</title>
        <authorList>
            <person name="Ovchinnikova O.G."/>
            <person name="Liu B."/>
            <person name="Guo D."/>
            <person name="Kocharova N.A."/>
            <person name="Bialczak-Kokot M."/>
            <person name="Shashkov A.S."/>
            <person name="Feng L."/>
            <person name="Rozalski A."/>
            <person name="Wang L."/>
            <person name="Knirel Y.A."/>
        </authorList>
    </citation>
    <scope>NUCLEOTIDE SEQUENCE</scope>
</reference>
<dbReference type="SUPFAM" id="SSF53756">
    <property type="entry name" value="UDP-Glycosyltransferase/glycogen phosphorylase"/>
    <property type="match status" value="1"/>
</dbReference>
<dbReference type="AlphaFoldDB" id="F8RC10"/>
<dbReference type="RefSeq" id="WP_154630613.1">
    <property type="nucleotide sequence ID" value="NZ_WLTX01000016.1"/>
</dbReference>
<sequence>MKLIAFLGETYIYHEGNYYATQTSGAFLQKIVGENNIIVVSPSTRHQSQLPPRSFSSKVNEDNFISAPRYSSTKNFIMQSIFKKNFYRDFVVFTDEIIKNNPDAIFWIRTPSIGSVIFGLRVIKYNKKLINHMCADIKDTWRDKKYSLLEKCFGFIISRILRYLLRKICSDKKTINLATGSALESFGKQFSANTYQFVDLMSENIFSNTSLEHIKNFHSTQLTLTFVGRLVEDKGIFDLLSVMTKIPSNIKLNIVGCGSSYENVLDFIKKHKLENRIIVHGQLAFTELDRIYRTTDLTIVPSNNYYEGFPRVIMESWSYGIPVIVSNVGGVAAFVKDNVNGFIFKAGDIAKLEELILHVYNDEKLYSDLKIGAISMAEISTFKYWSNVVHGLIYKEKNDEA</sequence>
<gene>
    <name evidence="2" type="primary">wpaB</name>
</gene>
<dbReference type="GO" id="GO:1901135">
    <property type="term" value="P:carbohydrate derivative metabolic process"/>
    <property type="evidence" value="ECO:0007669"/>
    <property type="project" value="UniProtKB-ARBA"/>
</dbReference>
<evidence type="ECO:0000259" key="1">
    <source>
        <dbReference type="Pfam" id="PF00534"/>
    </source>
</evidence>
<name>F8RC10_9GAMM</name>